<accession>A0A4R6BEI0</accession>
<evidence type="ECO:0000313" key="2">
    <source>
        <dbReference type="Proteomes" id="UP000295310"/>
    </source>
</evidence>
<dbReference type="EMBL" id="SCWA01000006">
    <property type="protein sequence ID" value="TDL98169.1"/>
    <property type="molecule type" value="Genomic_DNA"/>
</dbReference>
<dbReference type="OrthoDB" id="2418173at2"/>
<name>A0A4R6BEI0_9STAP</name>
<gene>
    <name evidence="1" type="ORF">ERX27_04535</name>
</gene>
<sequence>MTIDNNVLYKYLDSISKEGRFDSVNNDYDEAELDYLFDEGLVEGNKADFQLNGAYSIEEMKDLKLTQQGQAMLEKLENRW</sequence>
<comment type="caution">
    <text evidence="1">The sequence shown here is derived from an EMBL/GenBank/DDBJ whole genome shotgun (WGS) entry which is preliminary data.</text>
</comment>
<dbReference type="AlphaFoldDB" id="A0A4R6BEI0"/>
<reference evidence="1 2" key="1">
    <citation type="submission" date="2019-01" db="EMBL/GenBank/DDBJ databases">
        <title>Draft genome sequences of the type strains of six Macrococcus species.</title>
        <authorList>
            <person name="Mazhar S."/>
            <person name="Altermann E."/>
            <person name="Hill C."/>
            <person name="Mcauliffe O."/>
        </authorList>
    </citation>
    <scope>NUCLEOTIDE SEQUENCE [LARGE SCALE GENOMIC DNA]</scope>
    <source>
        <strain evidence="1 2">CCM4811</strain>
    </source>
</reference>
<organism evidence="1 2">
    <name type="scientific">Macrococcus brunensis</name>
    <dbReference type="NCBI Taxonomy" id="198483"/>
    <lineage>
        <taxon>Bacteria</taxon>
        <taxon>Bacillati</taxon>
        <taxon>Bacillota</taxon>
        <taxon>Bacilli</taxon>
        <taxon>Bacillales</taxon>
        <taxon>Staphylococcaceae</taxon>
        <taxon>Macrococcus</taxon>
    </lineage>
</organism>
<protein>
    <submittedName>
        <fullName evidence="1">Uncharacterized protein</fullName>
    </submittedName>
</protein>
<keyword evidence="2" id="KW-1185">Reference proteome</keyword>
<proteinExistence type="predicted"/>
<dbReference type="RefSeq" id="WP_133431647.1">
    <property type="nucleotide sequence ID" value="NZ_SCWA01000006.1"/>
</dbReference>
<dbReference type="Proteomes" id="UP000295310">
    <property type="component" value="Unassembled WGS sequence"/>
</dbReference>
<evidence type="ECO:0000313" key="1">
    <source>
        <dbReference type="EMBL" id="TDL98169.1"/>
    </source>
</evidence>